<feature type="signal peptide" evidence="1">
    <location>
        <begin position="1"/>
        <end position="20"/>
    </location>
</feature>
<keyword evidence="3" id="KW-1185">Reference proteome</keyword>
<accession>A0A927AXM9</accession>
<gene>
    <name evidence="2" type="ORF">IC230_02415</name>
</gene>
<organism evidence="2 3">
    <name type="scientific">Spirosoma validum</name>
    <dbReference type="NCBI Taxonomy" id="2771355"/>
    <lineage>
        <taxon>Bacteria</taxon>
        <taxon>Pseudomonadati</taxon>
        <taxon>Bacteroidota</taxon>
        <taxon>Cytophagia</taxon>
        <taxon>Cytophagales</taxon>
        <taxon>Cytophagaceae</taxon>
        <taxon>Spirosoma</taxon>
    </lineage>
</organism>
<protein>
    <submittedName>
        <fullName evidence="2">DUF3078 domain-containing protein</fullName>
    </submittedName>
</protein>
<dbReference type="AlphaFoldDB" id="A0A927AXM9"/>
<evidence type="ECO:0000313" key="2">
    <source>
        <dbReference type="EMBL" id="MBD2751731.1"/>
    </source>
</evidence>
<dbReference type="InterPro" id="IPR021428">
    <property type="entry name" value="DUF3078"/>
</dbReference>
<sequence>MRKHVLSILLVGLYLGKTFAQDSTRTTTNFKDTVAVKPDTSYWQKSFSGGINFNQASFSNWSGGGVNSLAIGGVIAARAFYEKEKTSWDNTADLQLGYVTQLGNTRKAADQIIIISVLGRKIAPKWDMFVSGTFNTFFAPGYRYDKLPNDQTSLRVSNFFAPAQLTLSVGVAYKPNDWFAVRISPLAPRFTFLSDQGVRVSADQTTGLFRPDPNATVYGVAPGKNSRTEWLAFQLQTVINRNITENISLNARYQLFTEYSQLDNINHRLDLLMTAKINRYLSTTFGLIALYNKDFSTELQIQQTLAIGLVYNISNFRTKKEPAKPTDPNGRF</sequence>
<dbReference type="RefSeq" id="WP_191037366.1">
    <property type="nucleotide sequence ID" value="NZ_JACXAA010000001.1"/>
</dbReference>
<dbReference type="Pfam" id="PF11276">
    <property type="entry name" value="DUF3078"/>
    <property type="match status" value="1"/>
</dbReference>
<dbReference type="Proteomes" id="UP000653797">
    <property type="component" value="Unassembled WGS sequence"/>
</dbReference>
<name>A0A927AXM9_9BACT</name>
<evidence type="ECO:0000256" key="1">
    <source>
        <dbReference type="SAM" id="SignalP"/>
    </source>
</evidence>
<evidence type="ECO:0000313" key="3">
    <source>
        <dbReference type="Proteomes" id="UP000653797"/>
    </source>
</evidence>
<reference evidence="2" key="1">
    <citation type="submission" date="2020-09" db="EMBL/GenBank/DDBJ databases">
        <authorList>
            <person name="Kim M.K."/>
        </authorList>
    </citation>
    <scope>NUCLEOTIDE SEQUENCE</scope>
    <source>
        <strain evidence="2">BT704</strain>
    </source>
</reference>
<proteinExistence type="predicted"/>
<dbReference type="EMBL" id="JACXAA010000001">
    <property type="protein sequence ID" value="MBD2751731.1"/>
    <property type="molecule type" value="Genomic_DNA"/>
</dbReference>
<keyword evidence="1" id="KW-0732">Signal</keyword>
<feature type="chain" id="PRO_5037322720" evidence="1">
    <location>
        <begin position="21"/>
        <end position="332"/>
    </location>
</feature>
<comment type="caution">
    <text evidence="2">The sequence shown here is derived from an EMBL/GenBank/DDBJ whole genome shotgun (WGS) entry which is preliminary data.</text>
</comment>